<feature type="domain" description="SRR1-like" evidence="2">
    <location>
        <begin position="2"/>
        <end position="146"/>
    </location>
</feature>
<reference evidence="3" key="1">
    <citation type="submission" date="2023-10" db="EMBL/GenBank/DDBJ databases">
        <title>Chromosome-level genome of the transformable northern wattle, Acacia crassicarpa.</title>
        <authorList>
            <person name="Massaro I."/>
            <person name="Sinha N.R."/>
            <person name="Poethig S."/>
            <person name="Leichty A.R."/>
        </authorList>
    </citation>
    <scope>NUCLEOTIDE SEQUENCE</scope>
    <source>
        <strain evidence="3">Acra3RX</strain>
        <tissue evidence="3">Leaf</tissue>
    </source>
</reference>
<proteinExistence type="inferred from homology"/>
<dbReference type="EMBL" id="JAWXYG010000008">
    <property type="protein sequence ID" value="KAK4264747.1"/>
    <property type="molecule type" value="Genomic_DNA"/>
</dbReference>
<organism evidence="3 4">
    <name type="scientific">Acacia crassicarpa</name>
    <name type="common">northern wattle</name>
    <dbReference type="NCBI Taxonomy" id="499986"/>
    <lineage>
        <taxon>Eukaryota</taxon>
        <taxon>Viridiplantae</taxon>
        <taxon>Streptophyta</taxon>
        <taxon>Embryophyta</taxon>
        <taxon>Tracheophyta</taxon>
        <taxon>Spermatophyta</taxon>
        <taxon>Magnoliopsida</taxon>
        <taxon>eudicotyledons</taxon>
        <taxon>Gunneridae</taxon>
        <taxon>Pentapetalae</taxon>
        <taxon>rosids</taxon>
        <taxon>fabids</taxon>
        <taxon>Fabales</taxon>
        <taxon>Fabaceae</taxon>
        <taxon>Caesalpinioideae</taxon>
        <taxon>mimosoid clade</taxon>
        <taxon>Acacieae</taxon>
        <taxon>Acacia</taxon>
    </lineage>
</organism>
<dbReference type="AlphaFoldDB" id="A0AAE1J6F9"/>
<evidence type="ECO:0000259" key="2">
    <source>
        <dbReference type="Pfam" id="PF07985"/>
    </source>
</evidence>
<dbReference type="InterPro" id="IPR040044">
    <property type="entry name" value="SRR1L"/>
</dbReference>
<dbReference type="InterPro" id="IPR012942">
    <property type="entry name" value="SRR1-like"/>
</dbReference>
<comment type="similarity">
    <text evidence="1">Belongs to the SRR1 family.</text>
</comment>
<dbReference type="GO" id="GO:0005737">
    <property type="term" value="C:cytoplasm"/>
    <property type="evidence" value="ECO:0007669"/>
    <property type="project" value="TreeGrafter"/>
</dbReference>
<dbReference type="PANTHER" id="PTHR28626">
    <property type="entry name" value="SRR1-LIKE PROTEIN"/>
    <property type="match status" value="1"/>
</dbReference>
<protein>
    <recommendedName>
        <fullName evidence="2">SRR1-like domain-containing protein</fullName>
    </recommendedName>
</protein>
<evidence type="ECO:0000256" key="1">
    <source>
        <dbReference type="ARBA" id="ARBA00009856"/>
    </source>
</evidence>
<accession>A0AAE1J6F9</accession>
<evidence type="ECO:0000313" key="4">
    <source>
        <dbReference type="Proteomes" id="UP001293593"/>
    </source>
</evidence>
<evidence type="ECO:0000313" key="3">
    <source>
        <dbReference type="EMBL" id="KAK4264747.1"/>
    </source>
</evidence>
<dbReference type="Proteomes" id="UP001293593">
    <property type="component" value="Unassembled WGS sequence"/>
</dbReference>
<comment type="caution">
    <text evidence="3">The sequence shown here is derived from an EMBL/GenBank/DDBJ whole genome shotgun (WGS) entry which is preliminary data.</text>
</comment>
<keyword evidence="4" id="KW-1185">Reference proteome</keyword>
<sequence>MKMVIYGIGKFESYENPNYQIGLAILMQRDFKWIGDIEVFDPALSMNECQILKALGCSVLEFDEDGKRKSLKPTVFFMPHCPIMLYDNLLQANWKPSLLSNVVIFGNSFGKYASYASSDYNEDSKDTGLGRNRQGGGAFHCLSWHFFHPFYVGSV</sequence>
<name>A0AAE1J6F9_9FABA</name>
<dbReference type="GO" id="GO:0005634">
    <property type="term" value="C:nucleus"/>
    <property type="evidence" value="ECO:0007669"/>
    <property type="project" value="TreeGrafter"/>
</dbReference>
<dbReference type="PANTHER" id="PTHR28626:SF3">
    <property type="entry name" value="SRR1-LIKE PROTEIN"/>
    <property type="match status" value="1"/>
</dbReference>
<gene>
    <name evidence="3" type="ORF">QN277_025879</name>
</gene>
<dbReference type="Pfam" id="PF07985">
    <property type="entry name" value="SRR1"/>
    <property type="match status" value="1"/>
</dbReference>